<dbReference type="Proteomes" id="UP000182278">
    <property type="component" value="Unassembled WGS sequence"/>
</dbReference>
<accession>A0A1J4SC90</accession>
<evidence type="ECO:0000256" key="2">
    <source>
        <dbReference type="ARBA" id="ARBA00035108"/>
    </source>
</evidence>
<evidence type="ECO:0000256" key="1">
    <source>
        <dbReference type="ARBA" id="ARBA00022987"/>
    </source>
</evidence>
<feature type="non-terminal residue" evidence="4">
    <location>
        <position position="144"/>
    </location>
</feature>
<organism evidence="4 5">
    <name type="scientific">Candidatus Desantisbacteria bacterium CG1_02_38_46</name>
    <dbReference type="NCBI Taxonomy" id="1817893"/>
    <lineage>
        <taxon>Bacteria</taxon>
        <taxon>Candidatus Desantisiibacteriota</taxon>
    </lineage>
</organism>
<evidence type="ECO:0000256" key="3">
    <source>
        <dbReference type="ARBA" id="ARBA00035659"/>
    </source>
</evidence>
<keyword evidence="1" id="KW-0304">Gas vesicle</keyword>
<comment type="caution">
    <text evidence="4">The sequence shown here is derived from an EMBL/GenBank/DDBJ whole genome shotgun (WGS) entry which is preliminary data.</text>
</comment>
<dbReference type="EMBL" id="MNUO01000106">
    <property type="protein sequence ID" value="OIN96276.1"/>
    <property type="molecule type" value="Genomic_DNA"/>
</dbReference>
<dbReference type="STRING" id="1817893.AUJ66_06775"/>
<dbReference type="PANTHER" id="PTHR40137">
    <property type="entry name" value="PROTEIN GVPK 1"/>
    <property type="match status" value="1"/>
</dbReference>
<dbReference type="InterPro" id="IPR007805">
    <property type="entry name" value="GvpK"/>
</dbReference>
<proteinExistence type="inferred from homology"/>
<dbReference type="GO" id="GO:0005198">
    <property type="term" value="F:structural molecule activity"/>
    <property type="evidence" value="ECO:0007669"/>
    <property type="project" value="InterPro"/>
</dbReference>
<evidence type="ECO:0000313" key="5">
    <source>
        <dbReference type="Proteomes" id="UP000182278"/>
    </source>
</evidence>
<comment type="subcellular location">
    <subcellularLocation>
        <location evidence="2">Gas vesicle</location>
    </subcellularLocation>
</comment>
<name>A0A1J4SC90_9BACT</name>
<dbReference type="Pfam" id="PF00741">
    <property type="entry name" value="Gas_vesicle"/>
    <property type="match status" value="1"/>
</dbReference>
<dbReference type="GO" id="GO:0031411">
    <property type="term" value="C:gas vesicle"/>
    <property type="evidence" value="ECO:0007669"/>
    <property type="project" value="UniProtKB-SubCell"/>
</dbReference>
<gene>
    <name evidence="4" type="ORF">AUJ66_06775</name>
</gene>
<protein>
    <submittedName>
        <fullName evidence="4">Gas vesicle protein K</fullName>
    </submittedName>
</protein>
<reference evidence="4 5" key="1">
    <citation type="journal article" date="2016" name="Environ. Microbiol.">
        <title>Genomic resolution of a cold subsurface aquifer community provides metabolic insights for novel microbes adapted to high CO concentrations.</title>
        <authorList>
            <person name="Probst A.J."/>
            <person name="Castelle C.J."/>
            <person name="Singh A."/>
            <person name="Brown C.T."/>
            <person name="Anantharaman K."/>
            <person name="Sharon I."/>
            <person name="Hug L.A."/>
            <person name="Burstein D."/>
            <person name="Emerson J.B."/>
            <person name="Thomas B.C."/>
            <person name="Banfield J.F."/>
        </authorList>
    </citation>
    <scope>NUCLEOTIDE SEQUENCE [LARGE SCALE GENOMIC DNA]</scope>
    <source>
        <strain evidence="4">CG1_02_38_46</strain>
    </source>
</reference>
<dbReference type="AlphaFoldDB" id="A0A1J4SC90"/>
<dbReference type="Pfam" id="PF05121">
    <property type="entry name" value="GvpK"/>
    <property type="match status" value="1"/>
</dbReference>
<evidence type="ECO:0000313" key="4">
    <source>
        <dbReference type="EMBL" id="OIN96276.1"/>
    </source>
</evidence>
<comment type="similarity">
    <text evidence="3">Belongs to the gas vesicle GvpK family.</text>
</comment>
<dbReference type="InterPro" id="IPR000638">
    <property type="entry name" value="Gas-vesicle_GvpA-like"/>
</dbReference>
<dbReference type="PANTHER" id="PTHR40137:SF2">
    <property type="entry name" value="PROTEIN GVPK 1"/>
    <property type="match status" value="1"/>
</dbReference>
<dbReference type="GO" id="GO:0012506">
    <property type="term" value="C:vesicle membrane"/>
    <property type="evidence" value="ECO:0007669"/>
    <property type="project" value="InterPro"/>
</dbReference>
<dbReference type="GO" id="GO:0031412">
    <property type="term" value="P:gas vesicle organization"/>
    <property type="evidence" value="ECO:0007669"/>
    <property type="project" value="InterPro"/>
</dbReference>
<sequence>MLTKEDNVTLVDALDKVIEKGAVINGDVVIRVADVDLVFLGLRLILTSISKAEEISGKSFSNSEKELTPEDLKYIEKLQREIKKAEENIPKVINANSPRETEQGLAKLVLTLVELIRRLMEKEAFRRVKRGTLSRGEIQKLGLS</sequence>